<dbReference type="AlphaFoldDB" id="A0A0A7XIU6"/>
<evidence type="ECO:0000313" key="3">
    <source>
        <dbReference type="EMBL" id="QGA44086.1"/>
    </source>
</evidence>
<protein>
    <submittedName>
        <fullName evidence="3">Uncharacterized protein</fullName>
    </submittedName>
</protein>
<dbReference type="EMBL" id="CP045560">
    <property type="protein sequence ID" value="QGA44086.1"/>
    <property type="molecule type" value="Genomic_DNA"/>
</dbReference>
<dbReference type="Proteomes" id="UP000237921">
    <property type="component" value="Chromosome"/>
</dbReference>
<organism evidence="3 5">
    <name type="scientific">Acinetobacter nosocomialis</name>
    <dbReference type="NCBI Taxonomy" id="106654"/>
    <lineage>
        <taxon>Bacteria</taxon>
        <taxon>Pseudomonadati</taxon>
        <taxon>Pseudomonadota</taxon>
        <taxon>Gammaproteobacteria</taxon>
        <taxon>Moraxellales</taxon>
        <taxon>Moraxellaceae</taxon>
        <taxon>Acinetobacter</taxon>
        <taxon>Acinetobacter calcoaceticus/baumannii complex</taxon>
    </lineage>
</organism>
<accession>A0A0A7XIU6</accession>
<evidence type="ECO:0000313" key="5">
    <source>
        <dbReference type="Proteomes" id="UP000325778"/>
    </source>
</evidence>
<feature type="transmembrane region" description="Helical" evidence="1">
    <location>
        <begin position="51"/>
        <end position="70"/>
    </location>
</feature>
<keyword evidence="1" id="KW-1133">Transmembrane helix</keyword>
<dbReference type="EMBL" id="CP014019">
    <property type="protein sequence ID" value="AVF44296.1"/>
    <property type="molecule type" value="Genomic_DNA"/>
</dbReference>
<keyword evidence="1" id="KW-0812">Transmembrane</keyword>
<dbReference type="RefSeq" id="WP_002049913.1">
    <property type="nucleotide sequence ID" value="NZ_BBOO01000001.1"/>
</dbReference>
<feature type="transmembrane region" description="Helical" evidence="1">
    <location>
        <begin position="76"/>
        <end position="94"/>
    </location>
</feature>
<proteinExistence type="predicted"/>
<dbReference type="STRING" id="106654.B7L44_08050"/>
<reference evidence="2" key="2">
    <citation type="submission" date="2017-12" db="EMBL/GenBank/DDBJ databases">
        <title>FDA dAtabase for Regulatory Grade micrObial Sequences (FDA-ARGOS): Supporting development and validation of Infectious Disease Dx tests.</title>
        <authorList>
            <person name="Campos J."/>
            <person name="Goldberg B."/>
            <person name="Tallon L."/>
            <person name="Sadzewicz L."/>
            <person name="Sengamalay N."/>
            <person name="Ott S."/>
            <person name="Godinez A."/>
            <person name="Nagaraj S."/>
            <person name="Vavikolanu K."/>
            <person name="Aluvathingal J."/>
            <person name="Nadendla S."/>
            <person name="Nandy P."/>
            <person name="Hobson J."/>
            <person name="Sichtig H."/>
        </authorList>
    </citation>
    <scope>NUCLEOTIDE SEQUENCE</scope>
    <source>
        <strain evidence="2">FDAARGOS_129</strain>
    </source>
</reference>
<evidence type="ECO:0000256" key="1">
    <source>
        <dbReference type="SAM" id="Phobius"/>
    </source>
</evidence>
<evidence type="ECO:0000313" key="4">
    <source>
        <dbReference type="Proteomes" id="UP000237921"/>
    </source>
</evidence>
<dbReference type="Proteomes" id="UP000325778">
    <property type="component" value="Chromosome"/>
</dbReference>
<reference evidence="4" key="1">
    <citation type="submission" date="2017-12" db="EMBL/GenBank/DDBJ databases">
        <title>FDA dAtabase for Regulatory Grade micrObial Sequences (FDA-ARGOS): Supporting development and validation of Infectious Disease Dx tests.</title>
        <authorList>
            <person name="Hoffmann M."/>
            <person name="Allard M."/>
            <person name="Evans P."/>
            <person name="Brown E."/>
            <person name="Tallon L."/>
            <person name="Sadzewicz L."/>
            <person name="Sengamalay N."/>
            <person name="Ott S."/>
            <person name="Godinez A."/>
            <person name="Nagaraj S."/>
            <person name="Vavikolanu K."/>
            <person name="Aluvathingal J."/>
            <person name="Nadendla S."/>
            <person name="Sichtig H."/>
        </authorList>
    </citation>
    <scope>NUCLEOTIDE SEQUENCE [LARGE SCALE GENOMIC DNA]</scope>
    <source>
        <strain evidence="4">FDAARGOS_129</strain>
    </source>
</reference>
<gene>
    <name evidence="2" type="ORF">AL533_07815</name>
    <name evidence="3" type="ORF">GD578_09640</name>
</gene>
<dbReference type="KEGG" id="ano:RR32_09200"/>
<evidence type="ECO:0000313" key="2">
    <source>
        <dbReference type="EMBL" id="AVF44296.1"/>
    </source>
</evidence>
<name>A0A0A7XIU6_ACINO</name>
<sequence length="96" mass="10644">MKAKIQSPIQPDWWSKTFAGGVLGLSLSIAIGNLVVLLGRPYVAMDLLVQLGMWSVPWVWMPIMFASYFFTTGQKALIYLSIANALAYSCIFVLRG</sequence>
<keyword evidence="1" id="KW-0472">Membrane</keyword>
<feature type="transmembrane region" description="Helical" evidence="1">
    <location>
        <begin position="18"/>
        <end position="39"/>
    </location>
</feature>
<reference evidence="3 5" key="3">
    <citation type="journal article" date="2021" name="MSphere">
        <title>Complete Genome Sequencing of Acinetobacter baumannii AC1633 and Acinetobacter nosocomialis AC1530 Unveils a Large Multidrug-Resistant Plasmid Encoding the NDM-1 and OXA-58 Carbapenemases.</title>
        <authorList>
            <person name="Alattraqchi A.G."/>
            <person name="Mohd Rani F."/>
            <person name="A. Rahman N.I."/>
            <person name="Ismail S."/>
            <person name="Cleary D.W."/>
            <person name="Clarke S.C."/>
            <person name="Yeo C.C."/>
        </authorList>
    </citation>
    <scope>NUCLEOTIDE SEQUENCE [LARGE SCALE GENOMIC DNA]</scope>
    <source>
        <strain evidence="3 5">AC1530</strain>
    </source>
</reference>